<dbReference type="InterPro" id="IPR055166">
    <property type="entry name" value="Transc_reg_Sar_Rot_HTH"/>
</dbReference>
<evidence type="ECO:0000313" key="9">
    <source>
        <dbReference type="EMBL" id="QEA42581.1"/>
    </source>
</evidence>
<dbReference type="PANTHER" id="PTHR42756:SF1">
    <property type="entry name" value="TRANSCRIPTIONAL REPRESSOR OF EMRAB OPERON"/>
    <property type="match status" value="1"/>
</dbReference>
<accession>A0A5B8T1P0</accession>
<evidence type="ECO:0000256" key="6">
    <source>
        <dbReference type="ARBA" id="ARBA00047188"/>
    </source>
</evidence>
<evidence type="ECO:0000256" key="2">
    <source>
        <dbReference type="ARBA" id="ARBA00023015"/>
    </source>
</evidence>
<dbReference type="SMART" id="SM00347">
    <property type="entry name" value="HTH_MARR"/>
    <property type="match status" value="1"/>
</dbReference>
<organism evidence="9 10">
    <name type="scientific">Leuconostoc pseudomesenteroides</name>
    <dbReference type="NCBI Taxonomy" id="33968"/>
    <lineage>
        <taxon>Bacteria</taxon>
        <taxon>Bacillati</taxon>
        <taxon>Bacillota</taxon>
        <taxon>Bacilli</taxon>
        <taxon>Lactobacillales</taxon>
        <taxon>Lactobacillaceae</taxon>
        <taxon>Leuconostoc</taxon>
    </lineage>
</organism>
<sequence>MEIPVNNDNIKLDNHLCFYIYVTSRAIQRMYMPRLKQLGLTYPQYLVLVALYDKQKLTVNELGRLLDLEYGTLSPMLKRMTDRGLISKVRSTEDERIVELTLLSEGKLKRQQALQLPQLLASNSGLTDEEWQQMVHLTEKMFKNISE</sequence>
<dbReference type="Gene3D" id="1.10.10.10">
    <property type="entry name" value="Winged helix-like DNA-binding domain superfamily/Winged helix DNA-binding domain"/>
    <property type="match status" value="1"/>
</dbReference>
<keyword evidence="2" id="KW-0805">Transcription regulation</keyword>
<evidence type="ECO:0000256" key="1">
    <source>
        <dbReference type="ARBA" id="ARBA00004496"/>
    </source>
</evidence>
<evidence type="ECO:0000256" key="4">
    <source>
        <dbReference type="ARBA" id="ARBA00023163"/>
    </source>
</evidence>
<gene>
    <name evidence="9" type="ORF">FGL85_08775</name>
</gene>
<feature type="domain" description="HTH marR-type" evidence="8">
    <location>
        <begin position="13"/>
        <end position="143"/>
    </location>
</feature>
<dbReference type="PROSITE" id="PS50995">
    <property type="entry name" value="HTH_MARR_2"/>
    <property type="match status" value="1"/>
</dbReference>
<dbReference type="GO" id="GO:0003677">
    <property type="term" value="F:DNA binding"/>
    <property type="evidence" value="ECO:0007669"/>
    <property type="project" value="UniProtKB-KW"/>
</dbReference>
<evidence type="ECO:0000256" key="5">
    <source>
        <dbReference type="ARBA" id="ARBA00046337"/>
    </source>
</evidence>
<dbReference type="EMBL" id="CP042383">
    <property type="protein sequence ID" value="QEA42581.1"/>
    <property type="molecule type" value="Genomic_DNA"/>
</dbReference>
<dbReference type="InterPro" id="IPR000835">
    <property type="entry name" value="HTH_MarR-typ"/>
</dbReference>
<keyword evidence="3" id="KW-0238">DNA-binding</keyword>
<dbReference type="GO" id="GO:0003700">
    <property type="term" value="F:DNA-binding transcription factor activity"/>
    <property type="evidence" value="ECO:0007669"/>
    <property type="project" value="InterPro"/>
</dbReference>
<name>A0A5B8T1P0_LEUPS</name>
<evidence type="ECO:0000259" key="8">
    <source>
        <dbReference type="PROSITE" id="PS50995"/>
    </source>
</evidence>
<dbReference type="KEGG" id="lpse:FGL85_08775"/>
<dbReference type="AlphaFoldDB" id="A0A5B8T1P0"/>
<comment type="similarity">
    <text evidence="5">Belongs to the SarZ family.</text>
</comment>
<dbReference type="Proteomes" id="UP000321296">
    <property type="component" value="Chromosome"/>
</dbReference>
<protein>
    <recommendedName>
        <fullName evidence="6">HTH-type transcriptional regulator SarZ</fullName>
    </recommendedName>
    <alternativeName>
        <fullName evidence="7">Staphylococcal accessory regulator Z</fullName>
    </alternativeName>
</protein>
<dbReference type="Pfam" id="PF22381">
    <property type="entry name" value="Staph_reg_Sar_Rot"/>
    <property type="match status" value="1"/>
</dbReference>
<dbReference type="SUPFAM" id="SSF46785">
    <property type="entry name" value="Winged helix' DNA-binding domain"/>
    <property type="match status" value="1"/>
</dbReference>
<keyword evidence="4" id="KW-0804">Transcription</keyword>
<dbReference type="InterPro" id="IPR036390">
    <property type="entry name" value="WH_DNA-bd_sf"/>
</dbReference>
<dbReference type="InterPro" id="IPR036388">
    <property type="entry name" value="WH-like_DNA-bd_sf"/>
</dbReference>
<proteinExistence type="inferred from homology"/>
<reference evidence="9 10" key="1">
    <citation type="submission" date="2019-06" db="EMBL/GenBank/DDBJ databases">
        <title>Genome analyses of bacteria isolated from kimchi.</title>
        <authorList>
            <person name="Lee S."/>
            <person name="Ahn S."/>
            <person name="Roh S."/>
        </authorList>
    </citation>
    <scope>NUCLEOTIDE SEQUENCE [LARGE SCALE GENOMIC DNA]</scope>
    <source>
        <strain evidence="9 10">CBA3630</strain>
    </source>
</reference>
<evidence type="ECO:0000313" key="10">
    <source>
        <dbReference type="Proteomes" id="UP000321296"/>
    </source>
</evidence>
<evidence type="ECO:0000256" key="3">
    <source>
        <dbReference type="ARBA" id="ARBA00023125"/>
    </source>
</evidence>
<dbReference type="PANTHER" id="PTHR42756">
    <property type="entry name" value="TRANSCRIPTIONAL REGULATOR, MARR"/>
    <property type="match status" value="1"/>
</dbReference>
<evidence type="ECO:0000256" key="7">
    <source>
        <dbReference type="ARBA" id="ARBA00047207"/>
    </source>
</evidence>
<dbReference type="GO" id="GO:0005737">
    <property type="term" value="C:cytoplasm"/>
    <property type="evidence" value="ECO:0007669"/>
    <property type="project" value="UniProtKB-SubCell"/>
</dbReference>
<comment type="subcellular location">
    <subcellularLocation>
        <location evidence="1">Cytoplasm</location>
    </subcellularLocation>
</comment>
<dbReference type="RefSeq" id="WP_147651799.1">
    <property type="nucleotide sequence ID" value="NZ_JBDNLP010000001.1"/>
</dbReference>